<dbReference type="PANTHER" id="PTHR22948">
    <property type="entry name" value="TUDOR DOMAIN CONTAINING PROTEIN"/>
    <property type="match status" value="1"/>
</dbReference>
<dbReference type="InterPro" id="IPR002999">
    <property type="entry name" value="Tudor"/>
</dbReference>
<feature type="domain" description="Tudor" evidence="2">
    <location>
        <begin position="1089"/>
        <end position="1148"/>
    </location>
</feature>
<feature type="domain" description="Tudor" evidence="2">
    <location>
        <begin position="1485"/>
        <end position="1544"/>
    </location>
</feature>
<dbReference type="SMART" id="SM00333">
    <property type="entry name" value="TUDOR"/>
    <property type="match status" value="7"/>
</dbReference>
<dbReference type="InterPro" id="IPR050621">
    <property type="entry name" value="Tudor_domain_containing"/>
</dbReference>
<reference evidence="3" key="1">
    <citation type="submission" date="2018-01" db="EMBL/GenBank/DDBJ databases">
        <title>An insight into the sialome of Amazonian anophelines.</title>
        <authorList>
            <person name="Ribeiro J.M."/>
            <person name="Scarpassa V."/>
            <person name="Calvo E."/>
        </authorList>
    </citation>
    <scope>NUCLEOTIDE SEQUENCE</scope>
    <source>
        <tissue evidence="3">Salivary glands</tissue>
    </source>
</reference>
<feature type="compositionally biased region" description="Polar residues" evidence="1">
    <location>
        <begin position="1"/>
        <end position="11"/>
    </location>
</feature>
<name>A0A2M4A5R8_9DIPT</name>
<feature type="compositionally biased region" description="Basic and acidic residues" evidence="1">
    <location>
        <begin position="675"/>
        <end position="685"/>
    </location>
</feature>
<feature type="region of interest" description="Disordered" evidence="1">
    <location>
        <begin position="510"/>
        <end position="540"/>
    </location>
</feature>
<sequence>MNANRYQTAKNLQPARSLRTPNLNPNRNALGDYGYAPHLAEPYRPQQPPSRTGNPAGSVHPPRSSSQSRKHDVLRTPVNGNGNSAVAGSLPGRSTPTLVATGSLTYNASSLSVGAHYEVTVSYIQNGPKQFMVQQRSADVALKQMMSALARVPLRTITRKLQLGMPCLGRYTPNLTIYRALITAIGRDGSCTVSYVDYGHTETVHPANLYEIPPEFLRYEIFSTRFALAGVRKLEDINADVAGLFSRLVAGKPLTLRVMPPDGAAFVSYCELYDNGENMFNRLLALCQANLYRFPAAGSLVRGATYPVVIRYIESCAQFYVHMLDNVYAFDKMMDDLAAYCRNGGHGTGGASLIPSVVNIGDAVVVELGTDDVYRAVVEEISPVLKVRLVDYGNSLKVERGMLRRLSPAFTHQRPEAYECCLEGFEGSIGESSTRDETINLSTKQLEMLSEAADSERKPFKLIVCDIREGLTIVNLFDESQTPVANISKTLLKLKNPIKFNKELPNIQKYPKQQQLPQPCVPNSLNTKLSSSGESKVFSSSGVSSSAIASDYIDLTNEEWIGPGPGNQSSGYEQLVQSQPQQTTTVPNNELSQRKNRNRDSNPSTNSRESSSSVNAEKQQPSDASKWIAANEYTPPQTVARNDIPRFSKERIQTPYYYEHDDRGGQESRNVIQSKPKEKIPRPDDSVGSLAETALIHPSAEIANNHQQQNNAPSEIMENIKASSDDYLPYNSTLPEQIVPLQTKLEVVLSWWFSPEQFYVRLRIDEERYQDLMKQLQKHYRNKSNQQLHHQKLMQNQQLDPRTSKLPTGSLVVVRHPKHNAYYRARVLKYNESNQRYKVEVVDGGNKLIVSPNDLWMVERRFGRLAPLAISCALPAVRLQCEVKELQNRIDNYLSNDQLIEAVFLELREAKYHCKLESQGNDVKMQLISNGLLAQVFVDVDLYRLKGQTLKVQLIELNSLTNFRVKLFGHDGIFNCRQDGCDIQADMSNIVAELQSKYIDEYCTAQVIDVTNEEKLVLSLLVPSLTNQAHPTITPMPILLNKFNVYVTHVESSNCLHVQNVLWNDRVTKLIDDLYEYYECQQSSVPLAELTMGEVCASRSQHDGNWYRAKIVSLQDIEKIEVLLVDYGSREYVKHSDLKRLAPQFLEYSAFAHRVYLPMAAITGVDEERIKLEITQLTEGFELTLKVMEYRNEIWIVDITSNDYSIVSVLKDKQLVADLEHESIFNQRQTATPVPGAVVRPSVEDHEGNTQKNRARICHVDNPCQLFIQLESDMRDLNQLQETLQIISSSLPPLRDFSADRYCIAQYSVDDLWYRALIIDSHDDLIIQFVDYGHTDIVTSNKKSSLRDINDDLMRWKVYAKQCALLVQPMSLDSMVETGRKKNTSWKEVATTILRSLEEVEVQFLAEAQGVHYISVRSGEKDIAEMLVEKKLAVRMYYVPSGQLCFTSHIDSISEFYLQLERDIYPLDTMSNYLADVSKFPDVEQPQIGMICIAEYEEDGLWYRAKLLSIPRPGEYEVFFLDYGNTSTVRKLKALDSSIAELARLCTKCCLRLPENVRRWSSEAEEKFLELTAMGQTVFTVQLYSPGPNAATVELFLEGRNIVEQLVTLCEKGNLNSVSGTDSMNSSFYLLCEENRLDDSYQLDDQAHISHVISPAEFYIQITNCFDALRNMEELLAAKAGQCEVVTGEEIHNGLFCLAQLATSGKYCRGLVLSEVNGGLSKYHQVLLVDYGNRATATELRRMPEGIEEISRLAKKCCLEHYLPTDEEALGAKRWARIRSRFIEMADSGKQVFSFQIVRNDCDPMIVRLFNSSGVNVEDLIKEGESTEMDASVANVSSEDTSLKRHKPKQAFFRTNSDLDFLEH</sequence>
<feature type="compositionally biased region" description="Low complexity" evidence="1">
    <location>
        <begin position="574"/>
        <end position="587"/>
    </location>
</feature>
<feature type="domain" description="Tudor" evidence="2">
    <location>
        <begin position="1690"/>
        <end position="1752"/>
    </location>
</feature>
<protein>
    <submittedName>
        <fullName evidence="3">Putative ring finger protein 17</fullName>
    </submittedName>
</protein>
<feature type="domain" description="Tudor" evidence="2">
    <location>
        <begin position="1296"/>
        <end position="1353"/>
    </location>
</feature>
<feature type="domain" description="Tudor" evidence="2">
    <location>
        <begin position="160"/>
        <end position="219"/>
    </location>
</feature>
<dbReference type="PROSITE" id="PS50304">
    <property type="entry name" value="TUDOR"/>
    <property type="match status" value="7"/>
</dbReference>
<feature type="compositionally biased region" description="Polar residues" evidence="1">
    <location>
        <begin position="78"/>
        <end position="93"/>
    </location>
</feature>
<dbReference type="InterPro" id="IPR035437">
    <property type="entry name" value="SNase_OB-fold_sf"/>
</dbReference>
<accession>A0A2M4A5R8</accession>
<feature type="region of interest" description="Disordered" evidence="1">
    <location>
        <begin position="1"/>
        <end position="93"/>
    </location>
</feature>
<evidence type="ECO:0000256" key="1">
    <source>
        <dbReference type="SAM" id="MobiDB-lite"/>
    </source>
</evidence>
<dbReference type="EMBL" id="GGFK01002741">
    <property type="protein sequence ID" value="MBW36062.1"/>
    <property type="molecule type" value="Transcribed_RNA"/>
</dbReference>
<feature type="region of interest" description="Disordered" evidence="1">
    <location>
        <begin position="659"/>
        <end position="686"/>
    </location>
</feature>
<dbReference type="Gene3D" id="2.40.50.90">
    <property type="match status" value="4"/>
</dbReference>
<dbReference type="Gene3D" id="2.30.30.140">
    <property type="match status" value="7"/>
</dbReference>
<feature type="region of interest" description="Disordered" evidence="1">
    <location>
        <begin position="559"/>
        <end position="647"/>
    </location>
</feature>
<feature type="domain" description="Tudor" evidence="2">
    <location>
        <begin position="357"/>
        <end position="413"/>
    </location>
</feature>
<dbReference type="Pfam" id="PF00567">
    <property type="entry name" value="TUDOR"/>
    <property type="match status" value="7"/>
</dbReference>
<feature type="compositionally biased region" description="Low complexity" evidence="1">
    <location>
        <begin position="530"/>
        <end position="540"/>
    </location>
</feature>
<dbReference type="PANTHER" id="PTHR22948:SF72">
    <property type="entry name" value="TUDOR DOMAIN-CONTAINING PROTEIN"/>
    <property type="match status" value="1"/>
</dbReference>
<dbReference type="GO" id="GO:0005737">
    <property type="term" value="C:cytoplasm"/>
    <property type="evidence" value="ECO:0007669"/>
    <property type="project" value="UniProtKB-ARBA"/>
</dbReference>
<feature type="domain" description="Tudor" evidence="2">
    <location>
        <begin position="805"/>
        <end position="865"/>
    </location>
</feature>
<dbReference type="SUPFAM" id="SSF63748">
    <property type="entry name" value="Tudor/PWWP/MBT"/>
    <property type="match status" value="7"/>
</dbReference>
<organism evidence="3">
    <name type="scientific">Anopheles triannulatus</name>
    <dbReference type="NCBI Taxonomy" id="58253"/>
    <lineage>
        <taxon>Eukaryota</taxon>
        <taxon>Metazoa</taxon>
        <taxon>Ecdysozoa</taxon>
        <taxon>Arthropoda</taxon>
        <taxon>Hexapoda</taxon>
        <taxon>Insecta</taxon>
        <taxon>Pterygota</taxon>
        <taxon>Neoptera</taxon>
        <taxon>Endopterygota</taxon>
        <taxon>Diptera</taxon>
        <taxon>Nematocera</taxon>
        <taxon>Culicoidea</taxon>
        <taxon>Culicidae</taxon>
        <taxon>Anophelinae</taxon>
        <taxon>Anopheles</taxon>
    </lineage>
</organism>
<feature type="compositionally biased region" description="Low complexity" evidence="1">
    <location>
        <begin position="601"/>
        <end position="615"/>
    </location>
</feature>
<evidence type="ECO:0000259" key="2">
    <source>
        <dbReference type="PROSITE" id="PS50304"/>
    </source>
</evidence>
<proteinExistence type="predicted"/>
<dbReference type="CDD" id="cd20379">
    <property type="entry name" value="Tudor_dTUD-like"/>
    <property type="match status" value="1"/>
</dbReference>
<evidence type="ECO:0000313" key="3">
    <source>
        <dbReference type="EMBL" id="MBW36062.1"/>
    </source>
</evidence>